<accession>A0A512PF15</accession>
<dbReference type="EMBL" id="BKAL01000008">
    <property type="protein sequence ID" value="GEP69789.1"/>
    <property type="molecule type" value="Genomic_DNA"/>
</dbReference>
<dbReference type="RefSeq" id="WP_146953535.1">
    <property type="nucleotide sequence ID" value="NZ_BAABBJ010000001.1"/>
</dbReference>
<feature type="transmembrane region" description="Helical" evidence="1">
    <location>
        <begin position="835"/>
        <end position="857"/>
    </location>
</feature>
<name>A0A512PF15_9CELL</name>
<keyword evidence="1" id="KW-1133">Transmembrane helix</keyword>
<organism evidence="2 3">
    <name type="scientific">Cellulomonas soli</name>
    <dbReference type="NCBI Taxonomy" id="931535"/>
    <lineage>
        <taxon>Bacteria</taxon>
        <taxon>Bacillati</taxon>
        <taxon>Actinomycetota</taxon>
        <taxon>Actinomycetes</taxon>
        <taxon>Micrococcales</taxon>
        <taxon>Cellulomonadaceae</taxon>
        <taxon>Cellulomonas</taxon>
    </lineage>
</organism>
<dbReference type="Proteomes" id="UP000321798">
    <property type="component" value="Unassembled WGS sequence"/>
</dbReference>
<sequence>MSRSRRPRGARAAALALVLALVGLLGGAFVTGRATSAAAADTVPGWTATRTITREHLAADGSTEPVDSRTVTVAVDRTQDLRGRERVAVTWTGARPSAGRTVSPYGYDGTNQEYPVVILQCRGLDDPTLPVAQQLSPETCWTSTYLQRIGQASPASAVWRHDRYATDAERGDQSTAVDWPEACAQLPPSLLSQRLVPFRAANGTVYPSCSDTTIAPESAVDAALPAAELAAFTRSDGTGEANVEIRTATENESLGCSTDVPCSLVVIPIMGISCLDGDATCRGDGSFEAGSSNFGNLGVDDAVSARYWWSASNWRNRFAAPLSFALPPDACDVLDDRAPVDMYGSELLNQASLQWAPAYCLRADRFKFRHNRMSESSALRLLGSGGAVAAFVSEPAQTSTVPLGYAPVAVTGFAVAYVADLPDNAGEVQDLRLTPRLLAKLLTQSYPASSSGQAHPGMADNPLALNTDPEFTELNPGLSLTAEEARATMLSLSEQSDVMTALTAYIAADTEAMAFVHGEADPWGMVVNPSYKDIALPRADWPMLDTFVRDINRECEKLNPSPYLGLVAAPVTRLRTVAEAVLDAWPNVQTQCTRSTTSDPWKFGRIARQGYGSRFMLGLVSLGDAERFGLRTAALRTAGTGPDATFVEASPASMASALTVADQTAPGAPFLLDRTALPADAYPGTMVVHAAAALSGLSASDAGHVAELVRIATTEGQVPGSGNGQLPDGYLPITSDGPTAALLASAQAVASAIEAQSGPMVVPVSAPVVAAPVPHPVGAAAAFPTASARAPANPFLAAATGPVPTTGLAADKAPETAQARAAGTTIAERSGTANAALPTTLSVALGGAVGAPLLRLFTTRRRSA</sequence>
<dbReference type="AlphaFoldDB" id="A0A512PF15"/>
<keyword evidence="1" id="KW-0472">Membrane</keyword>
<dbReference type="OrthoDB" id="5107506at2"/>
<gene>
    <name evidence="2" type="ORF">CSO01_25040</name>
</gene>
<evidence type="ECO:0000256" key="1">
    <source>
        <dbReference type="SAM" id="Phobius"/>
    </source>
</evidence>
<evidence type="ECO:0000313" key="2">
    <source>
        <dbReference type="EMBL" id="GEP69789.1"/>
    </source>
</evidence>
<keyword evidence="3" id="KW-1185">Reference proteome</keyword>
<comment type="caution">
    <text evidence="2">The sequence shown here is derived from an EMBL/GenBank/DDBJ whole genome shotgun (WGS) entry which is preliminary data.</text>
</comment>
<proteinExistence type="predicted"/>
<keyword evidence="1" id="KW-0812">Transmembrane</keyword>
<reference evidence="2 3" key="1">
    <citation type="submission" date="2019-07" db="EMBL/GenBank/DDBJ databases">
        <title>Whole genome shotgun sequence of Cellulomonas soli NBRC 109434.</title>
        <authorList>
            <person name="Hosoyama A."/>
            <person name="Uohara A."/>
            <person name="Ohji S."/>
            <person name="Ichikawa N."/>
        </authorList>
    </citation>
    <scope>NUCLEOTIDE SEQUENCE [LARGE SCALE GENOMIC DNA]</scope>
    <source>
        <strain evidence="2 3">NBRC 109434</strain>
    </source>
</reference>
<protein>
    <submittedName>
        <fullName evidence="2">Uncharacterized protein</fullName>
    </submittedName>
</protein>
<evidence type="ECO:0000313" key="3">
    <source>
        <dbReference type="Proteomes" id="UP000321798"/>
    </source>
</evidence>